<accession>A0A9J6DG12</accession>
<feature type="compositionally biased region" description="Polar residues" evidence="1">
    <location>
        <begin position="260"/>
        <end position="277"/>
    </location>
</feature>
<organism evidence="2 3">
    <name type="scientific">Rhipicephalus microplus</name>
    <name type="common">Cattle tick</name>
    <name type="synonym">Boophilus microplus</name>
    <dbReference type="NCBI Taxonomy" id="6941"/>
    <lineage>
        <taxon>Eukaryota</taxon>
        <taxon>Metazoa</taxon>
        <taxon>Ecdysozoa</taxon>
        <taxon>Arthropoda</taxon>
        <taxon>Chelicerata</taxon>
        <taxon>Arachnida</taxon>
        <taxon>Acari</taxon>
        <taxon>Parasitiformes</taxon>
        <taxon>Ixodida</taxon>
        <taxon>Ixodoidea</taxon>
        <taxon>Ixodidae</taxon>
        <taxon>Rhipicephalinae</taxon>
        <taxon>Rhipicephalus</taxon>
        <taxon>Boophilus</taxon>
    </lineage>
</organism>
<sequence length="277" mass="30989">MLLLPQGVALLSPPLTISVDSTPLRLVSTLRIFGLFLHSNGKHTTLITELSNAVQLTMYLIRRIANHHQYMREHDLRHLIQAFVCSRFVYSLPYPFFSYTEEDQVNCLSHQAYKSALSLPTSTSMDRLLSMGVHNSLTKLTEAHHTAQLLCLSRTQPGHALLSTLKLSPLLLLRISLFILARVSSFLGIDPLSNIVHPEHHPSRRAARASALWRKFGRRPDVAYVDAPHFANTQPTPSQSPTTPPDLSSPPPSVLPSLSRQKASLSRNPNPRYTTTR</sequence>
<evidence type="ECO:0008006" key="4">
    <source>
        <dbReference type="Google" id="ProtNLM"/>
    </source>
</evidence>
<dbReference type="VEuPathDB" id="VectorBase:LOC119168701"/>
<feature type="compositionally biased region" description="Pro residues" evidence="1">
    <location>
        <begin position="242"/>
        <end position="254"/>
    </location>
</feature>
<feature type="region of interest" description="Disordered" evidence="1">
    <location>
        <begin position="228"/>
        <end position="277"/>
    </location>
</feature>
<dbReference type="Proteomes" id="UP000821866">
    <property type="component" value="Chromosome 7"/>
</dbReference>
<protein>
    <recommendedName>
        <fullName evidence="4">Tick transposon</fullName>
    </recommendedName>
</protein>
<dbReference type="AlphaFoldDB" id="A0A9J6DG12"/>
<evidence type="ECO:0000313" key="3">
    <source>
        <dbReference type="Proteomes" id="UP000821866"/>
    </source>
</evidence>
<evidence type="ECO:0000256" key="1">
    <source>
        <dbReference type="SAM" id="MobiDB-lite"/>
    </source>
</evidence>
<keyword evidence="3" id="KW-1185">Reference proteome</keyword>
<comment type="caution">
    <text evidence="2">The sequence shown here is derived from an EMBL/GenBank/DDBJ whole genome shotgun (WGS) entry which is preliminary data.</text>
</comment>
<reference evidence="2" key="2">
    <citation type="submission" date="2021-09" db="EMBL/GenBank/DDBJ databases">
        <authorList>
            <person name="Jia N."/>
            <person name="Wang J."/>
            <person name="Shi W."/>
            <person name="Du L."/>
            <person name="Sun Y."/>
            <person name="Zhan W."/>
            <person name="Jiang J."/>
            <person name="Wang Q."/>
            <person name="Zhang B."/>
            <person name="Ji P."/>
            <person name="Sakyi L.B."/>
            <person name="Cui X."/>
            <person name="Yuan T."/>
            <person name="Jiang B."/>
            <person name="Yang W."/>
            <person name="Lam T.T.-Y."/>
            <person name="Chang Q."/>
            <person name="Ding S."/>
            <person name="Wang X."/>
            <person name="Zhu J."/>
            <person name="Ruan X."/>
            <person name="Zhao L."/>
            <person name="Wei J."/>
            <person name="Que T."/>
            <person name="Du C."/>
            <person name="Cheng J."/>
            <person name="Dai P."/>
            <person name="Han X."/>
            <person name="Huang E."/>
            <person name="Gao Y."/>
            <person name="Liu J."/>
            <person name="Shao H."/>
            <person name="Ye R."/>
            <person name="Li L."/>
            <person name="Wei W."/>
            <person name="Wang X."/>
            <person name="Wang C."/>
            <person name="Huo Q."/>
            <person name="Li W."/>
            <person name="Guo W."/>
            <person name="Chen H."/>
            <person name="Chen S."/>
            <person name="Zhou L."/>
            <person name="Zhou L."/>
            <person name="Ni X."/>
            <person name="Tian J."/>
            <person name="Zhou Y."/>
            <person name="Sheng Y."/>
            <person name="Liu T."/>
            <person name="Pan Y."/>
            <person name="Xia L."/>
            <person name="Li J."/>
            <person name="Zhao F."/>
            <person name="Cao W."/>
        </authorList>
    </citation>
    <scope>NUCLEOTIDE SEQUENCE</scope>
    <source>
        <strain evidence="2">Rmic-2018</strain>
        <tissue evidence="2">Larvae</tissue>
    </source>
</reference>
<dbReference type="EMBL" id="JABSTU010000009">
    <property type="protein sequence ID" value="KAH8020870.1"/>
    <property type="molecule type" value="Genomic_DNA"/>
</dbReference>
<reference evidence="2" key="1">
    <citation type="journal article" date="2020" name="Cell">
        <title>Large-Scale Comparative Analyses of Tick Genomes Elucidate Their Genetic Diversity and Vector Capacities.</title>
        <authorList>
            <consortium name="Tick Genome and Microbiome Consortium (TIGMIC)"/>
            <person name="Jia N."/>
            <person name="Wang J."/>
            <person name="Shi W."/>
            <person name="Du L."/>
            <person name="Sun Y."/>
            <person name="Zhan W."/>
            <person name="Jiang J.F."/>
            <person name="Wang Q."/>
            <person name="Zhang B."/>
            <person name="Ji P."/>
            <person name="Bell-Sakyi L."/>
            <person name="Cui X.M."/>
            <person name="Yuan T.T."/>
            <person name="Jiang B.G."/>
            <person name="Yang W.F."/>
            <person name="Lam T.T."/>
            <person name="Chang Q.C."/>
            <person name="Ding S.J."/>
            <person name="Wang X.J."/>
            <person name="Zhu J.G."/>
            <person name="Ruan X.D."/>
            <person name="Zhao L."/>
            <person name="Wei J.T."/>
            <person name="Ye R.Z."/>
            <person name="Que T.C."/>
            <person name="Du C.H."/>
            <person name="Zhou Y.H."/>
            <person name="Cheng J.X."/>
            <person name="Dai P.F."/>
            <person name="Guo W.B."/>
            <person name="Han X.H."/>
            <person name="Huang E.J."/>
            <person name="Li L.F."/>
            <person name="Wei W."/>
            <person name="Gao Y.C."/>
            <person name="Liu J.Z."/>
            <person name="Shao H.Z."/>
            <person name="Wang X."/>
            <person name="Wang C.C."/>
            <person name="Yang T.C."/>
            <person name="Huo Q.B."/>
            <person name="Li W."/>
            <person name="Chen H.Y."/>
            <person name="Chen S.E."/>
            <person name="Zhou L.G."/>
            <person name="Ni X.B."/>
            <person name="Tian J.H."/>
            <person name="Sheng Y."/>
            <person name="Liu T."/>
            <person name="Pan Y.S."/>
            <person name="Xia L.Y."/>
            <person name="Li J."/>
            <person name="Zhao F."/>
            <person name="Cao W.C."/>
        </authorList>
    </citation>
    <scope>NUCLEOTIDE SEQUENCE</scope>
    <source>
        <strain evidence="2">Rmic-2018</strain>
    </source>
</reference>
<proteinExistence type="predicted"/>
<name>A0A9J6DG12_RHIMP</name>
<evidence type="ECO:0000313" key="2">
    <source>
        <dbReference type="EMBL" id="KAH8020870.1"/>
    </source>
</evidence>
<gene>
    <name evidence="2" type="ORF">HPB51_007478</name>
</gene>